<keyword evidence="6" id="KW-0968">Cytoplasmic vesicle</keyword>
<comment type="function">
    <text evidence="7">Involved in the regulation of gamete interactions during the double fertilization and to prevent multiple-pollen tube attraction; mediates the redistribution of the gamete fusogen HAP2/GCS1 to the cell surface after secretion upon sperm arrival.</text>
</comment>
<evidence type="ECO:0000256" key="9">
    <source>
        <dbReference type="SAM" id="SignalP"/>
    </source>
</evidence>
<evidence type="ECO:0000313" key="11">
    <source>
        <dbReference type="EMBL" id="RHN66996.1"/>
    </source>
</evidence>
<dbReference type="GO" id="GO:0005576">
    <property type="term" value="C:extracellular region"/>
    <property type="evidence" value="ECO:0007669"/>
    <property type="project" value="UniProtKB-SubCell"/>
</dbReference>
<evidence type="ECO:0000256" key="6">
    <source>
        <dbReference type="ARBA" id="ARBA00023329"/>
    </source>
</evidence>
<reference evidence="12" key="1">
    <citation type="journal article" date="2018" name="Nat. Plants">
        <title>Whole-genome landscape of Medicago truncatula symbiotic genes.</title>
        <authorList>
            <person name="Pecrix Y."/>
            <person name="Staton S.E."/>
            <person name="Sallet E."/>
            <person name="Lelandais-Briere C."/>
            <person name="Moreau S."/>
            <person name="Carrere S."/>
            <person name="Blein T."/>
            <person name="Jardinaud M.F."/>
            <person name="Latrasse D."/>
            <person name="Zouine M."/>
            <person name="Zahm M."/>
            <person name="Kreplak J."/>
            <person name="Mayjonade B."/>
            <person name="Satge C."/>
            <person name="Perez M."/>
            <person name="Cauet S."/>
            <person name="Marande W."/>
            <person name="Chantry-Darmon C."/>
            <person name="Lopez-Roques C."/>
            <person name="Bouchez O."/>
            <person name="Berard A."/>
            <person name="Debelle F."/>
            <person name="Munos S."/>
            <person name="Bendahmane A."/>
            <person name="Berges H."/>
            <person name="Niebel A."/>
            <person name="Buitink J."/>
            <person name="Frugier F."/>
            <person name="Benhamed M."/>
            <person name="Crespi M."/>
            <person name="Gouzy J."/>
            <person name="Gamas P."/>
        </authorList>
    </citation>
    <scope>NUCLEOTIDE SEQUENCE [LARGE SCALE GENOMIC DNA]</scope>
    <source>
        <strain evidence="12">cv. Jemalong A17</strain>
    </source>
</reference>
<protein>
    <submittedName>
        <fullName evidence="11">Putative Prolamin-like domain-containing protein</fullName>
    </submittedName>
</protein>
<dbReference type="GO" id="GO:0080155">
    <property type="term" value="P:regulation of double fertilization forming a zygote and endosperm"/>
    <property type="evidence" value="ECO:0007669"/>
    <property type="project" value="UniProtKB-ARBA"/>
</dbReference>
<gene>
    <name evidence="11" type="ORF">MtrunA17_Chr3g0097881</name>
</gene>
<name>A0A396IMR4_MEDTR</name>
<evidence type="ECO:0000256" key="3">
    <source>
        <dbReference type="ARBA" id="ARBA00022525"/>
    </source>
</evidence>
<evidence type="ECO:0000256" key="2">
    <source>
        <dbReference type="ARBA" id="ARBA00004613"/>
    </source>
</evidence>
<dbReference type="EMBL" id="PSQE01000003">
    <property type="protein sequence ID" value="RHN66996.1"/>
    <property type="molecule type" value="Genomic_DNA"/>
</dbReference>
<feature type="chain" id="PRO_5017343341" evidence="9">
    <location>
        <begin position="30"/>
        <end position="145"/>
    </location>
</feature>
<dbReference type="InterPro" id="IPR044711">
    <property type="entry name" value="EC11-15"/>
</dbReference>
<evidence type="ECO:0000256" key="1">
    <source>
        <dbReference type="ARBA" id="ARBA00004541"/>
    </source>
</evidence>
<dbReference type="GO" id="GO:2000008">
    <property type="term" value="P:regulation of protein localization to cell surface"/>
    <property type="evidence" value="ECO:0007669"/>
    <property type="project" value="UniProtKB-ARBA"/>
</dbReference>
<dbReference type="PANTHER" id="PTHR35293:SF1">
    <property type="entry name" value="EGG CELL-SECRETED PROTEIN 1.5"/>
    <property type="match status" value="1"/>
</dbReference>
<organism evidence="11 12">
    <name type="scientific">Medicago truncatula</name>
    <name type="common">Barrel medic</name>
    <name type="synonym">Medicago tribuloides</name>
    <dbReference type="NCBI Taxonomy" id="3880"/>
    <lineage>
        <taxon>Eukaryota</taxon>
        <taxon>Viridiplantae</taxon>
        <taxon>Streptophyta</taxon>
        <taxon>Embryophyta</taxon>
        <taxon>Tracheophyta</taxon>
        <taxon>Spermatophyta</taxon>
        <taxon>Magnoliopsida</taxon>
        <taxon>eudicotyledons</taxon>
        <taxon>Gunneridae</taxon>
        <taxon>Pentapetalae</taxon>
        <taxon>rosids</taxon>
        <taxon>fabids</taxon>
        <taxon>Fabales</taxon>
        <taxon>Fabaceae</taxon>
        <taxon>Papilionoideae</taxon>
        <taxon>50 kb inversion clade</taxon>
        <taxon>NPAAA clade</taxon>
        <taxon>Hologalegina</taxon>
        <taxon>IRL clade</taxon>
        <taxon>Trifolieae</taxon>
        <taxon>Medicago</taxon>
    </lineage>
</organism>
<keyword evidence="3" id="KW-0964">Secreted</keyword>
<comment type="subcellular location">
    <subcellularLocation>
        <location evidence="1">Cytoplasmic vesicle</location>
    </subcellularLocation>
    <subcellularLocation>
        <location evidence="2">Secreted</location>
    </subcellularLocation>
</comment>
<evidence type="ECO:0000256" key="5">
    <source>
        <dbReference type="ARBA" id="ARBA00023279"/>
    </source>
</evidence>
<dbReference type="AlphaFoldDB" id="A0A396IMR4"/>
<dbReference type="InterPro" id="IPR008502">
    <property type="entry name" value="Prolamin-like"/>
</dbReference>
<sequence>MASSHKIFVLVALALVFIALNSSTSIVESRKLSNPNSNLMSLEARLKVSGDEPSNCWESLFKLQACSGEIVTFFLNGETYLGYGCCKAIRVIGHDCWPNVVASLGFTNEETDVLEGYCDQVEDVHSPPSPPTPLVSFVDPKDIIP</sequence>
<comment type="similarity">
    <text evidence="8">Belongs to the plant egg cell-secreted peptide family.</text>
</comment>
<dbReference type="GO" id="GO:0009567">
    <property type="term" value="P:double fertilization forming a zygote and endosperm"/>
    <property type="evidence" value="ECO:0007669"/>
    <property type="project" value="InterPro"/>
</dbReference>
<evidence type="ECO:0000256" key="4">
    <source>
        <dbReference type="ARBA" id="ARBA00022729"/>
    </source>
</evidence>
<evidence type="ECO:0000256" key="7">
    <source>
        <dbReference type="ARBA" id="ARBA00034457"/>
    </source>
</evidence>
<comment type="caution">
    <text evidence="11">The sequence shown here is derived from an EMBL/GenBank/DDBJ whole genome shotgun (WGS) entry which is preliminary data.</text>
</comment>
<dbReference type="OrthoDB" id="776947at2759"/>
<dbReference type="Pfam" id="PF05617">
    <property type="entry name" value="Prolamin_like"/>
    <property type="match status" value="1"/>
</dbReference>
<proteinExistence type="inferred from homology"/>
<evidence type="ECO:0000313" key="12">
    <source>
        <dbReference type="Proteomes" id="UP000265566"/>
    </source>
</evidence>
<feature type="domain" description="Prolamin-like" evidence="10">
    <location>
        <begin position="55"/>
        <end position="119"/>
    </location>
</feature>
<feature type="signal peptide" evidence="9">
    <location>
        <begin position="1"/>
        <end position="29"/>
    </location>
</feature>
<keyword evidence="5" id="KW-0278">Fertilization</keyword>
<dbReference type="Gramene" id="rna15125">
    <property type="protein sequence ID" value="RHN66996.1"/>
    <property type="gene ID" value="gene15125"/>
</dbReference>
<evidence type="ECO:0000256" key="8">
    <source>
        <dbReference type="ARBA" id="ARBA00034484"/>
    </source>
</evidence>
<accession>A0A396IMR4</accession>
<dbReference type="Proteomes" id="UP000265566">
    <property type="component" value="Chromosome 3"/>
</dbReference>
<dbReference type="GO" id="GO:0031410">
    <property type="term" value="C:cytoplasmic vesicle"/>
    <property type="evidence" value="ECO:0007669"/>
    <property type="project" value="UniProtKB-SubCell"/>
</dbReference>
<keyword evidence="4 9" id="KW-0732">Signal</keyword>
<dbReference type="PANTHER" id="PTHR35293">
    <property type="entry name" value="EGG CELL-SECRETED PROTEIN 1.5"/>
    <property type="match status" value="1"/>
</dbReference>
<evidence type="ECO:0000259" key="10">
    <source>
        <dbReference type="Pfam" id="PF05617"/>
    </source>
</evidence>